<dbReference type="Gene3D" id="2.30.40.10">
    <property type="entry name" value="Urease, subunit C, domain 1"/>
    <property type="match status" value="2"/>
</dbReference>
<dbReference type="InterPro" id="IPR032466">
    <property type="entry name" value="Metal_Hydrolase"/>
</dbReference>
<dbReference type="RefSeq" id="WP_119476335.1">
    <property type="nucleotide sequence ID" value="NZ_QXML01000001.1"/>
</dbReference>
<dbReference type="OrthoDB" id="9797498at2"/>
<dbReference type="Proteomes" id="UP000283522">
    <property type="component" value="Unassembled WGS sequence"/>
</dbReference>
<dbReference type="InterPro" id="IPR011059">
    <property type="entry name" value="Metal-dep_hydrolase_composite"/>
</dbReference>
<dbReference type="InterPro" id="IPR051781">
    <property type="entry name" value="Metallo-dep_Hydrolase"/>
</dbReference>
<dbReference type="EMBL" id="QXML01000001">
    <property type="protein sequence ID" value="RIW18859.1"/>
    <property type="molecule type" value="Genomic_DNA"/>
</dbReference>
<keyword evidence="1" id="KW-0732">Signal</keyword>
<keyword evidence="4" id="KW-1185">Reference proteome</keyword>
<dbReference type="PANTHER" id="PTHR43135:SF3">
    <property type="entry name" value="ALPHA-D-RIBOSE 1-METHYLPHOSPHONATE 5-TRIPHOSPHATE DIPHOSPHATASE"/>
    <property type="match status" value="1"/>
</dbReference>
<feature type="chain" id="PRO_5019488110" evidence="1">
    <location>
        <begin position="22"/>
        <end position="529"/>
    </location>
</feature>
<dbReference type="GO" id="GO:0016810">
    <property type="term" value="F:hydrolase activity, acting on carbon-nitrogen (but not peptide) bonds"/>
    <property type="evidence" value="ECO:0007669"/>
    <property type="project" value="InterPro"/>
</dbReference>
<dbReference type="Gene3D" id="3.20.20.140">
    <property type="entry name" value="Metal-dependent hydrolases"/>
    <property type="match status" value="2"/>
</dbReference>
<dbReference type="SUPFAM" id="SSF51556">
    <property type="entry name" value="Metallo-dependent hydrolases"/>
    <property type="match status" value="1"/>
</dbReference>
<evidence type="ECO:0000259" key="2">
    <source>
        <dbReference type="Pfam" id="PF01979"/>
    </source>
</evidence>
<evidence type="ECO:0000313" key="4">
    <source>
        <dbReference type="Proteomes" id="UP000283522"/>
    </source>
</evidence>
<evidence type="ECO:0000256" key="1">
    <source>
        <dbReference type="SAM" id="SignalP"/>
    </source>
</evidence>
<keyword evidence="3" id="KW-0378">Hydrolase</keyword>
<comment type="caution">
    <text evidence="3">The sequence shown here is derived from an EMBL/GenBank/DDBJ whole genome shotgun (WGS) entry which is preliminary data.</text>
</comment>
<dbReference type="SUPFAM" id="SSF51338">
    <property type="entry name" value="Composite domain of metallo-dependent hydrolases"/>
    <property type="match status" value="1"/>
</dbReference>
<accession>A0A418PXU0</accession>
<dbReference type="InterPro" id="IPR006680">
    <property type="entry name" value="Amidohydro-rel"/>
</dbReference>
<proteinExistence type="predicted"/>
<sequence>MLKRILFSAVLVFATAIQTFSQIMPAPAREEGEGPYTKLIIRGVTLIDGTGAPPVGPVDIVVEKNRITQIQTVGYPGLPINEERRPKADANTKVMDMEGHYLLPGFIDSHGHIGGTGQGTPAEYVYKLWMAHGITTIKDPSAGNGIDWVLDQKKKSSANEITAPRIFAYTSFGQGATTPITNADQAKAWVNANKAKGADGIKFFGAKPEVMEAAIAENKRIGLRSIMHHQQLDVARWNVLNSARAGLTAMEHWYGLPEALFENRTIQDFRLDYNYQNEQHRFAEAGKLWKQAAAPYSEHWNKVMTELLELDFTLDPTFNIYEANRDLMRARTQEWHSVYTLPSLWKFYAPSRQSHGSYWFDWTTEEEVQWKENYRLWMTFVNEYKNRGGRVTTGSDSGFIYQLYGFAYIRELELLREAGFHPLEVIRSATMYGAEALGMDKEIGTVEVGKLADFVIVEENPLQNLKVLYGTGTIRINENNEPIRVGGVKYTVKDGIVYDAKQLLQDVRTMVDQHKARENARITQPGLDW</sequence>
<evidence type="ECO:0000313" key="3">
    <source>
        <dbReference type="EMBL" id="RIW18859.1"/>
    </source>
</evidence>
<name>A0A418PXU0_9BACT</name>
<gene>
    <name evidence="3" type="ORF">D0X99_04035</name>
</gene>
<dbReference type="PANTHER" id="PTHR43135">
    <property type="entry name" value="ALPHA-D-RIBOSE 1-METHYLPHOSPHONATE 5-TRIPHOSPHATE DIPHOSPHATASE"/>
    <property type="match status" value="1"/>
</dbReference>
<reference evidence="3 4" key="1">
    <citation type="submission" date="2018-09" db="EMBL/GenBank/DDBJ databases">
        <authorList>
            <person name="Wang X."/>
            <person name="Du Z."/>
        </authorList>
    </citation>
    <scope>NUCLEOTIDE SEQUENCE [LARGE SCALE GENOMIC DNA]</scope>
    <source>
        <strain evidence="3 4">N3</strain>
    </source>
</reference>
<feature type="signal peptide" evidence="1">
    <location>
        <begin position="1"/>
        <end position="21"/>
    </location>
</feature>
<organism evidence="3 4">
    <name type="scientific">Algoriphagus lacus</name>
    <dbReference type="NCBI Taxonomy" id="2056311"/>
    <lineage>
        <taxon>Bacteria</taxon>
        <taxon>Pseudomonadati</taxon>
        <taxon>Bacteroidota</taxon>
        <taxon>Cytophagia</taxon>
        <taxon>Cytophagales</taxon>
        <taxon>Cyclobacteriaceae</taxon>
        <taxon>Algoriphagus</taxon>
    </lineage>
</organism>
<feature type="domain" description="Amidohydrolase-related" evidence="2">
    <location>
        <begin position="383"/>
        <end position="480"/>
    </location>
</feature>
<dbReference type="Pfam" id="PF01979">
    <property type="entry name" value="Amidohydro_1"/>
    <property type="match status" value="1"/>
</dbReference>
<dbReference type="AlphaFoldDB" id="A0A418PXU0"/>
<protein>
    <submittedName>
        <fullName evidence="3">Amidohydrolase</fullName>
    </submittedName>
</protein>